<organism evidence="15 16">
    <name type="scientific">Cerrena zonata</name>
    <dbReference type="NCBI Taxonomy" id="2478898"/>
    <lineage>
        <taxon>Eukaryota</taxon>
        <taxon>Fungi</taxon>
        <taxon>Dikarya</taxon>
        <taxon>Basidiomycota</taxon>
        <taxon>Agaricomycotina</taxon>
        <taxon>Agaricomycetes</taxon>
        <taxon>Polyporales</taxon>
        <taxon>Cerrenaceae</taxon>
        <taxon>Cerrena</taxon>
    </lineage>
</organism>
<keyword evidence="6" id="KW-0812">Transmembrane</keyword>
<feature type="binding site" description="axial binding residue" evidence="13">
    <location>
        <position position="463"/>
    </location>
    <ligand>
        <name>heme</name>
        <dbReference type="ChEBI" id="CHEBI:30413"/>
    </ligand>
    <ligandPart>
        <name>Fe</name>
        <dbReference type="ChEBI" id="CHEBI:18248"/>
    </ligandPart>
</feature>
<sequence length="542" mass="60812">MAYPVTGRVQCTDPTPIPPLAMDSITTCAVILASTFLLQWLKKSLWPKLPFPPGPIGYPIIGNMLDVPSVMPWKTYRDWSKVYGDVIFLNLPGSSLVVLGSAQAAVDLLEKRSDIYSDRPISVLHQMMSWDWNLAFMPYTPLWRNQRREFHQFFNSGQVSKYQPIQLRECRAFLQRLLNSPSADLGQNIRHVFTAIILKVTYDMDISDLRNEYVLFAQEAVDGLSRVTVPGVYWVEFFPFLRHVPSWVPGTSSRRLAEYYKPIVEIMRDKAFDDIKQDMANGKESPSVAAALLSRLYKKAGEDDANLIDDKVARNVAGLAYAAAADTTTSAGQSFLIAMSLYPDVQRNAQEELDRVVGPNRLPDFRDNDELVYVRAVVLEAMRWMSVAPLGIAHRVTRDDEYRGCLIPKGTIVSANIWAMLNNPEDYPEPEVFNPGRFLKDGKLNPAVRDPLTLAFGFGRRVCPGRYLSNGSLFMMIASILHTFNIIPTAGEDRKRFDPAMDTVTGLVSAPSYIPCKVVPRSKGAECLINSNRHSSSMSEGL</sequence>
<evidence type="ECO:0000256" key="13">
    <source>
        <dbReference type="PIRSR" id="PIRSR602401-1"/>
    </source>
</evidence>
<protein>
    <recommendedName>
        <fullName evidence="17">Cytochrome P450</fullName>
    </recommendedName>
</protein>
<dbReference type="InterPro" id="IPR017972">
    <property type="entry name" value="Cyt_P450_CS"/>
</dbReference>
<dbReference type="Pfam" id="PF00067">
    <property type="entry name" value="p450"/>
    <property type="match status" value="1"/>
</dbReference>
<evidence type="ECO:0000256" key="5">
    <source>
        <dbReference type="ARBA" id="ARBA00022617"/>
    </source>
</evidence>
<dbReference type="PANTHER" id="PTHR46300:SF7">
    <property type="entry name" value="P450, PUTATIVE (EUROFUNG)-RELATED"/>
    <property type="match status" value="1"/>
</dbReference>
<proteinExistence type="inferred from homology"/>
<keyword evidence="9 14" id="KW-0560">Oxidoreductase</keyword>
<evidence type="ECO:0000256" key="12">
    <source>
        <dbReference type="ARBA" id="ARBA00023136"/>
    </source>
</evidence>
<evidence type="ECO:0000256" key="4">
    <source>
        <dbReference type="ARBA" id="ARBA00010617"/>
    </source>
</evidence>
<dbReference type="AlphaFoldDB" id="A0AAW0FAF1"/>
<evidence type="ECO:0000256" key="1">
    <source>
        <dbReference type="ARBA" id="ARBA00001971"/>
    </source>
</evidence>
<dbReference type="CDD" id="cd11065">
    <property type="entry name" value="CYP64-like"/>
    <property type="match status" value="1"/>
</dbReference>
<dbReference type="SUPFAM" id="SSF48264">
    <property type="entry name" value="Cytochrome P450"/>
    <property type="match status" value="1"/>
</dbReference>
<dbReference type="PROSITE" id="PS00086">
    <property type="entry name" value="CYTOCHROME_P450"/>
    <property type="match status" value="1"/>
</dbReference>
<keyword evidence="12" id="KW-0472">Membrane</keyword>
<dbReference type="Proteomes" id="UP001385951">
    <property type="component" value="Unassembled WGS sequence"/>
</dbReference>
<evidence type="ECO:0000256" key="9">
    <source>
        <dbReference type="ARBA" id="ARBA00023002"/>
    </source>
</evidence>
<evidence type="ECO:0000256" key="10">
    <source>
        <dbReference type="ARBA" id="ARBA00023004"/>
    </source>
</evidence>
<dbReference type="GO" id="GO:0004497">
    <property type="term" value="F:monooxygenase activity"/>
    <property type="evidence" value="ECO:0007669"/>
    <property type="project" value="UniProtKB-KW"/>
</dbReference>
<accession>A0AAW0FAF1</accession>
<gene>
    <name evidence="15" type="ORF">QCA50_019666</name>
</gene>
<comment type="pathway">
    <text evidence="3">Secondary metabolite biosynthesis.</text>
</comment>
<keyword evidence="10 13" id="KW-0408">Iron</keyword>
<evidence type="ECO:0000256" key="11">
    <source>
        <dbReference type="ARBA" id="ARBA00023033"/>
    </source>
</evidence>
<name>A0AAW0FAF1_9APHY</name>
<dbReference type="InterPro" id="IPR036396">
    <property type="entry name" value="Cyt_P450_sf"/>
</dbReference>
<dbReference type="InterPro" id="IPR002401">
    <property type="entry name" value="Cyt_P450_E_grp-I"/>
</dbReference>
<dbReference type="InterPro" id="IPR050364">
    <property type="entry name" value="Cytochrome_P450_fung"/>
</dbReference>
<evidence type="ECO:0000256" key="8">
    <source>
        <dbReference type="ARBA" id="ARBA00022989"/>
    </source>
</evidence>
<dbReference type="InterPro" id="IPR001128">
    <property type="entry name" value="Cyt_P450"/>
</dbReference>
<comment type="cofactor">
    <cofactor evidence="1 13">
        <name>heme</name>
        <dbReference type="ChEBI" id="CHEBI:30413"/>
    </cofactor>
</comment>
<evidence type="ECO:0000256" key="7">
    <source>
        <dbReference type="ARBA" id="ARBA00022723"/>
    </source>
</evidence>
<dbReference type="GO" id="GO:0005506">
    <property type="term" value="F:iron ion binding"/>
    <property type="evidence" value="ECO:0007669"/>
    <property type="project" value="InterPro"/>
</dbReference>
<dbReference type="GO" id="GO:0020037">
    <property type="term" value="F:heme binding"/>
    <property type="evidence" value="ECO:0007669"/>
    <property type="project" value="InterPro"/>
</dbReference>
<evidence type="ECO:0008006" key="17">
    <source>
        <dbReference type="Google" id="ProtNLM"/>
    </source>
</evidence>
<evidence type="ECO:0000256" key="2">
    <source>
        <dbReference type="ARBA" id="ARBA00004167"/>
    </source>
</evidence>
<reference evidence="15 16" key="1">
    <citation type="submission" date="2022-09" db="EMBL/GenBank/DDBJ databases">
        <authorList>
            <person name="Palmer J.M."/>
        </authorList>
    </citation>
    <scope>NUCLEOTIDE SEQUENCE [LARGE SCALE GENOMIC DNA]</scope>
    <source>
        <strain evidence="15 16">DSM 7382</strain>
    </source>
</reference>
<evidence type="ECO:0000256" key="3">
    <source>
        <dbReference type="ARBA" id="ARBA00005179"/>
    </source>
</evidence>
<evidence type="ECO:0000256" key="14">
    <source>
        <dbReference type="RuleBase" id="RU000461"/>
    </source>
</evidence>
<comment type="subcellular location">
    <subcellularLocation>
        <location evidence="2">Membrane</location>
        <topology evidence="2">Single-pass membrane protein</topology>
    </subcellularLocation>
</comment>
<keyword evidence="8" id="KW-1133">Transmembrane helix</keyword>
<dbReference type="Gene3D" id="1.10.630.10">
    <property type="entry name" value="Cytochrome P450"/>
    <property type="match status" value="1"/>
</dbReference>
<comment type="similarity">
    <text evidence="4 14">Belongs to the cytochrome P450 family.</text>
</comment>
<evidence type="ECO:0000313" key="16">
    <source>
        <dbReference type="Proteomes" id="UP001385951"/>
    </source>
</evidence>
<dbReference type="GO" id="GO:0016020">
    <property type="term" value="C:membrane"/>
    <property type="evidence" value="ECO:0007669"/>
    <property type="project" value="UniProtKB-SubCell"/>
</dbReference>
<keyword evidence="16" id="KW-1185">Reference proteome</keyword>
<dbReference type="EMBL" id="JASBNA010000090">
    <property type="protein sequence ID" value="KAK7677336.1"/>
    <property type="molecule type" value="Genomic_DNA"/>
</dbReference>
<keyword evidence="5 13" id="KW-0349">Heme</keyword>
<dbReference type="GO" id="GO:0016705">
    <property type="term" value="F:oxidoreductase activity, acting on paired donors, with incorporation or reduction of molecular oxygen"/>
    <property type="evidence" value="ECO:0007669"/>
    <property type="project" value="InterPro"/>
</dbReference>
<evidence type="ECO:0000313" key="15">
    <source>
        <dbReference type="EMBL" id="KAK7677336.1"/>
    </source>
</evidence>
<comment type="caution">
    <text evidence="15">The sequence shown here is derived from an EMBL/GenBank/DDBJ whole genome shotgun (WGS) entry which is preliminary data.</text>
</comment>
<dbReference type="PRINTS" id="PR00463">
    <property type="entry name" value="EP450I"/>
</dbReference>
<keyword evidence="7 13" id="KW-0479">Metal-binding</keyword>
<evidence type="ECO:0000256" key="6">
    <source>
        <dbReference type="ARBA" id="ARBA00022692"/>
    </source>
</evidence>
<keyword evidence="11 14" id="KW-0503">Monooxygenase</keyword>
<dbReference type="PANTHER" id="PTHR46300">
    <property type="entry name" value="P450, PUTATIVE (EUROFUNG)-RELATED-RELATED"/>
    <property type="match status" value="1"/>
</dbReference>